<dbReference type="OrthoDB" id="5238025at2759"/>
<dbReference type="EMBL" id="JAPEIS010000001">
    <property type="protein sequence ID" value="KAJ8070359.1"/>
    <property type="molecule type" value="Genomic_DNA"/>
</dbReference>
<protein>
    <submittedName>
        <fullName evidence="2">Uncharacterized protein</fullName>
    </submittedName>
</protein>
<dbReference type="Proteomes" id="UP001152300">
    <property type="component" value="Unassembled WGS sequence"/>
</dbReference>
<feature type="transmembrane region" description="Helical" evidence="1">
    <location>
        <begin position="113"/>
        <end position="132"/>
    </location>
</feature>
<gene>
    <name evidence="2" type="ORF">OCU04_000740</name>
</gene>
<evidence type="ECO:0000313" key="2">
    <source>
        <dbReference type="EMBL" id="KAJ8070359.1"/>
    </source>
</evidence>
<sequence>MAASTRKTHIPFMTSTVILLLLSIATINFHGSILAFISWGTLSVTEDLHFDYKTFKIYVLPEHLDVSSSKLALASGVISLVISAACVAFEMSSWPNSKRTYPHPPVSILRSGLIFNALFSFVAMVYLQITYFHSSTYEPNYRGHYHEGTFDFESWTCQVIQYSNEFPHRHCGNARAGRVMEALLCFIAIVATVVGLPVLRGERSTINQAKDDMGRQAEYYVGAGEKNDDAIGGL</sequence>
<feature type="transmembrane region" description="Helical" evidence="1">
    <location>
        <begin position="179"/>
        <end position="199"/>
    </location>
</feature>
<dbReference type="AlphaFoldDB" id="A0A9X0AXD1"/>
<feature type="transmembrane region" description="Helical" evidence="1">
    <location>
        <begin position="12"/>
        <end position="39"/>
    </location>
</feature>
<keyword evidence="3" id="KW-1185">Reference proteome</keyword>
<keyword evidence="1" id="KW-0472">Membrane</keyword>
<proteinExistence type="predicted"/>
<accession>A0A9X0AXD1</accession>
<reference evidence="2" key="1">
    <citation type="submission" date="2022-11" db="EMBL/GenBank/DDBJ databases">
        <title>Genome Resource of Sclerotinia nivalis Strain SnTB1, a Plant Pathogen Isolated from American Ginseng.</title>
        <authorList>
            <person name="Fan S."/>
        </authorList>
    </citation>
    <scope>NUCLEOTIDE SEQUENCE</scope>
    <source>
        <strain evidence="2">SnTB1</strain>
    </source>
</reference>
<feature type="transmembrane region" description="Helical" evidence="1">
    <location>
        <begin position="71"/>
        <end position="92"/>
    </location>
</feature>
<keyword evidence="1" id="KW-0812">Transmembrane</keyword>
<keyword evidence="1" id="KW-1133">Transmembrane helix</keyword>
<evidence type="ECO:0000313" key="3">
    <source>
        <dbReference type="Proteomes" id="UP001152300"/>
    </source>
</evidence>
<name>A0A9X0AXD1_9HELO</name>
<organism evidence="2 3">
    <name type="scientific">Sclerotinia nivalis</name>
    <dbReference type="NCBI Taxonomy" id="352851"/>
    <lineage>
        <taxon>Eukaryota</taxon>
        <taxon>Fungi</taxon>
        <taxon>Dikarya</taxon>
        <taxon>Ascomycota</taxon>
        <taxon>Pezizomycotina</taxon>
        <taxon>Leotiomycetes</taxon>
        <taxon>Helotiales</taxon>
        <taxon>Sclerotiniaceae</taxon>
        <taxon>Sclerotinia</taxon>
    </lineage>
</organism>
<evidence type="ECO:0000256" key="1">
    <source>
        <dbReference type="SAM" id="Phobius"/>
    </source>
</evidence>
<comment type="caution">
    <text evidence="2">The sequence shown here is derived from an EMBL/GenBank/DDBJ whole genome shotgun (WGS) entry which is preliminary data.</text>
</comment>